<proteinExistence type="predicted"/>
<reference evidence="1 2" key="1">
    <citation type="submission" date="2019-09" db="EMBL/GenBank/DDBJ databases">
        <authorList>
            <person name="Kritzky A."/>
            <person name="Schelkanova E.Y."/>
            <person name="Alkhova Z.V."/>
            <person name="Smirnova N.I."/>
        </authorList>
    </citation>
    <scope>NUCLEOTIDE SEQUENCE [LARGE SCALE GENOMIC DNA]</scope>
    <source>
        <strain evidence="1 2">M1526</strain>
    </source>
</reference>
<evidence type="ECO:0000313" key="1">
    <source>
        <dbReference type="EMBL" id="KAA1253617.1"/>
    </source>
</evidence>
<dbReference type="Proteomes" id="UP000323225">
    <property type="component" value="Unassembled WGS sequence"/>
</dbReference>
<sequence>MNIVQNIFNYKSKEELLSAIQKNSSNYLNQKEIDQLLWTDSSRNLKLNEILLVNKICEEVLLSHMRQFTMSVLSTEPDVFDKLSRSRSYQENILEINSMVEKLASTKCQECLVYCSGMIGSELKSVLGHCEGSIFHNEKNIYDFIKSMLNNVIKEDLFDILRNNLSRIDFVKKAEEITGLAYAH</sequence>
<organism evidence="1 2">
    <name type="scientific">Vibrio cholerae</name>
    <dbReference type="NCBI Taxonomy" id="666"/>
    <lineage>
        <taxon>Bacteria</taxon>
        <taxon>Pseudomonadati</taxon>
        <taxon>Pseudomonadota</taxon>
        <taxon>Gammaproteobacteria</taxon>
        <taxon>Vibrionales</taxon>
        <taxon>Vibrionaceae</taxon>
        <taxon>Vibrio</taxon>
    </lineage>
</organism>
<evidence type="ECO:0000313" key="2">
    <source>
        <dbReference type="Proteomes" id="UP000323225"/>
    </source>
</evidence>
<gene>
    <name evidence="1" type="ORF">F0M16_16195</name>
</gene>
<dbReference type="EMBL" id="VUAA01000019">
    <property type="protein sequence ID" value="KAA1253617.1"/>
    <property type="molecule type" value="Genomic_DNA"/>
</dbReference>
<protein>
    <submittedName>
        <fullName evidence="1">Uncharacterized protein</fullName>
    </submittedName>
</protein>
<name>A0A5B1BXW1_VIBCL</name>
<accession>A0A5B1BXW1</accession>
<comment type="caution">
    <text evidence="1">The sequence shown here is derived from an EMBL/GenBank/DDBJ whole genome shotgun (WGS) entry which is preliminary data.</text>
</comment>
<dbReference type="AlphaFoldDB" id="A0A5B1BXW1"/>